<reference evidence="2" key="2">
    <citation type="submission" date="2020-09" db="EMBL/GenBank/DDBJ databases">
        <authorList>
            <person name="Sun Q."/>
            <person name="Zhou Y."/>
        </authorList>
    </citation>
    <scope>NUCLEOTIDE SEQUENCE</scope>
    <source>
        <strain evidence="2">CGMCC 1.12813</strain>
    </source>
</reference>
<feature type="chain" id="PRO_5038931895" description="Vanadium-dependent haloperoxidase" evidence="1">
    <location>
        <begin position="25"/>
        <end position="418"/>
    </location>
</feature>
<proteinExistence type="predicted"/>
<name>A0A916SG50_9MICO</name>
<dbReference type="Gene3D" id="1.10.606.20">
    <property type="match status" value="1"/>
</dbReference>
<keyword evidence="1" id="KW-0732">Signal</keyword>
<accession>A0A916SG50</accession>
<evidence type="ECO:0008006" key="4">
    <source>
        <dbReference type="Google" id="ProtNLM"/>
    </source>
</evidence>
<comment type="caution">
    <text evidence="2">The sequence shown here is derived from an EMBL/GenBank/DDBJ whole genome shotgun (WGS) entry which is preliminary data.</text>
</comment>
<dbReference type="Proteomes" id="UP000606922">
    <property type="component" value="Unassembled WGS sequence"/>
</dbReference>
<protein>
    <recommendedName>
        <fullName evidence="4">Vanadium-dependent haloperoxidase</fullName>
    </recommendedName>
</protein>
<dbReference type="InterPro" id="IPR052559">
    <property type="entry name" value="V-haloperoxidase"/>
</dbReference>
<dbReference type="PANTHER" id="PTHR34599:SF1">
    <property type="entry name" value="PHOSPHATIDIC ACID PHOSPHATASE TYPE 2_HALOPEROXIDASE DOMAIN-CONTAINING PROTEIN"/>
    <property type="match status" value="1"/>
</dbReference>
<dbReference type="PANTHER" id="PTHR34599">
    <property type="entry name" value="PEROXIDASE-RELATED"/>
    <property type="match status" value="1"/>
</dbReference>
<dbReference type="CDD" id="cd03398">
    <property type="entry name" value="PAP2_haloperoxidase"/>
    <property type="match status" value="1"/>
</dbReference>
<feature type="signal peptide" evidence="1">
    <location>
        <begin position="1"/>
        <end position="24"/>
    </location>
</feature>
<sequence length="418" mass="45297">MLGVAVVATVGVLAPTVASSAALADRRSDADPSVITKWNEIAERTIYAENQTPVPASTLYFGFVSIAMYDAVVAIEGRYEPYLDQRRAHRHASSEVAAATAAFMVLVRYFPNSADKLLADYLTTLDGARKGTGTEQGVRVGLRAAAALIAERQGDGIGATKTFTEQPAPGVWRPTLPGEAEFAVPWLGFVKPLTYGSPADFPLPGPPELTGAEYAQEFAEVRDYGEREGSSRTSEQTETALFFNSNIVSQFQAGLRDEVTRRGYDIVESARAFALMDTSMADTLIACWNAKYEYGFWRPITAIQLADTDGNPATNAEPNWIPLAPATPPYPDYLSGHACNVGAASNTLSYLFGAETLDLNLVGGAVTRHYDSAARLDEDTMNARIWLGLHFRSAMTDGNELGHRVSDWVIGNYFQPVD</sequence>
<evidence type="ECO:0000256" key="1">
    <source>
        <dbReference type="SAM" id="SignalP"/>
    </source>
</evidence>
<reference evidence="2" key="1">
    <citation type="journal article" date="2014" name="Int. J. Syst. Evol. Microbiol.">
        <title>Complete genome sequence of Corynebacterium casei LMG S-19264T (=DSM 44701T), isolated from a smear-ripened cheese.</title>
        <authorList>
            <consortium name="US DOE Joint Genome Institute (JGI-PGF)"/>
            <person name="Walter F."/>
            <person name="Albersmeier A."/>
            <person name="Kalinowski J."/>
            <person name="Ruckert C."/>
        </authorList>
    </citation>
    <scope>NUCLEOTIDE SEQUENCE</scope>
    <source>
        <strain evidence="2">CGMCC 1.12813</strain>
    </source>
</reference>
<keyword evidence="3" id="KW-1185">Reference proteome</keyword>
<dbReference type="SUPFAM" id="SSF48317">
    <property type="entry name" value="Acid phosphatase/Vanadium-dependent haloperoxidase"/>
    <property type="match status" value="1"/>
</dbReference>
<dbReference type="EMBL" id="BMGB01000001">
    <property type="protein sequence ID" value="GGA97654.1"/>
    <property type="molecule type" value="Genomic_DNA"/>
</dbReference>
<evidence type="ECO:0000313" key="3">
    <source>
        <dbReference type="Proteomes" id="UP000606922"/>
    </source>
</evidence>
<dbReference type="AlphaFoldDB" id="A0A916SG50"/>
<dbReference type="InterPro" id="IPR036938">
    <property type="entry name" value="PAP2/HPO_sf"/>
</dbReference>
<organism evidence="2 3">
    <name type="scientific">Conyzicola nivalis</name>
    <dbReference type="NCBI Taxonomy" id="1477021"/>
    <lineage>
        <taxon>Bacteria</taxon>
        <taxon>Bacillati</taxon>
        <taxon>Actinomycetota</taxon>
        <taxon>Actinomycetes</taxon>
        <taxon>Micrococcales</taxon>
        <taxon>Microbacteriaceae</taxon>
        <taxon>Conyzicola</taxon>
    </lineage>
</organism>
<gene>
    <name evidence="2" type="ORF">GCM10010979_10160</name>
</gene>
<evidence type="ECO:0000313" key="2">
    <source>
        <dbReference type="EMBL" id="GGA97654.1"/>
    </source>
</evidence>